<protein>
    <submittedName>
        <fullName evidence="1">Uncharacterized protein</fullName>
    </submittedName>
</protein>
<dbReference type="Proteomes" id="UP000807370">
    <property type="component" value="Unassembled WGS sequence"/>
</dbReference>
<dbReference type="EMBL" id="JACCHP010000009">
    <property type="protein sequence ID" value="MBH5399050.1"/>
    <property type="molecule type" value="Genomic_DNA"/>
</dbReference>
<organism evidence="1 2">
    <name type="scientific">Bradyrhizobium agreste</name>
    <dbReference type="NCBI Taxonomy" id="2751811"/>
    <lineage>
        <taxon>Bacteria</taxon>
        <taxon>Pseudomonadati</taxon>
        <taxon>Pseudomonadota</taxon>
        <taxon>Alphaproteobacteria</taxon>
        <taxon>Hyphomicrobiales</taxon>
        <taxon>Nitrobacteraceae</taxon>
        <taxon>Bradyrhizobium</taxon>
    </lineage>
</organism>
<sequence length="459" mass="49744">MSRGIQMIGSRLMRGKSAIFACVGLALLLVGCSSALEEKLIQVGIGTELPVEDMAESTRRLEAYLSYLCEQAGGFRTETPDGRISCDASRYGGAYWTALVSAGFNDIDRRCDSYLAWLASRRRDRNAILSQIHDTRTFTEALLYTTGVGAAPIAIAGLAFGLASNSFTNYYSRLLFEIEKSTVSVLVREKRLQYRETFKGYIAYQPDAVHVLREYMLICTPFYIEDLVNQRTRDSVAGNTPADKGNADQIRRSMVAGALLNAIPKSPTDPLGGVAKNNPLPRESNMSGGKNSFEQNMVVSVGGEIQANLCVSKSTSFDDRTRAAIKQAKLGSAQSGPGERLFDNTDDQIKSQLEATAIRLAGDCTLDKTGTDRGYSNAFEKFAFPTGAGIVSLQKLLAPCAFPDLKDKFSGKIDPLTRSAIQAAKKKAIPALSATPIEAIPNTLDNNSYKEILAKCTAA</sequence>
<proteinExistence type="predicted"/>
<dbReference type="RefSeq" id="WP_197960324.1">
    <property type="nucleotide sequence ID" value="NZ_JACCHP010000009.1"/>
</dbReference>
<evidence type="ECO:0000313" key="1">
    <source>
        <dbReference type="EMBL" id="MBH5399050.1"/>
    </source>
</evidence>
<keyword evidence="2" id="KW-1185">Reference proteome</keyword>
<evidence type="ECO:0000313" key="2">
    <source>
        <dbReference type="Proteomes" id="UP000807370"/>
    </source>
</evidence>
<dbReference type="PROSITE" id="PS51257">
    <property type="entry name" value="PROKAR_LIPOPROTEIN"/>
    <property type="match status" value="1"/>
</dbReference>
<name>A0ABS0PPN5_9BRAD</name>
<reference evidence="1 2" key="1">
    <citation type="submission" date="2020-07" db="EMBL/GenBank/DDBJ databases">
        <title>Bradyrhizobium diversity isolated from nodules of indigenous legumes of Western Australia.</title>
        <authorList>
            <person name="Klepa M.S."/>
        </authorList>
    </citation>
    <scope>NUCLEOTIDE SEQUENCE [LARGE SCALE GENOMIC DNA]</scope>
    <source>
        <strain evidence="1 2">CNPSo 4010</strain>
    </source>
</reference>
<comment type="caution">
    <text evidence="1">The sequence shown here is derived from an EMBL/GenBank/DDBJ whole genome shotgun (WGS) entry which is preliminary data.</text>
</comment>
<accession>A0ABS0PPN5</accession>
<gene>
    <name evidence="1" type="ORF">HZZ13_14885</name>
</gene>